<dbReference type="InterPro" id="IPR036047">
    <property type="entry name" value="F-box-like_dom_sf"/>
</dbReference>
<organism evidence="1 2">
    <name type="scientific">Planoprotostelium fungivorum</name>
    <dbReference type="NCBI Taxonomy" id="1890364"/>
    <lineage>
        <taxon>Eukaryota</taxon>
        <taxon>Amoebozoa</taxon>
        <taxon>Evosea</taxon>
        <taxon>Variosea</taxon>
        <taxon>Cavosteliida</taxon>
        <taxon>Cavosteliaceae</taxon>
        <taxon>Planoprotostelium</taxon>
    </lineage>
</organism>
<reference evidence="1 2" key="1">
    <citation type="journal article" date="2018" name="Genome Biol. Evol.">
        <title>Multiple Roots of Fruiting Body Formation in Amoebozoa.</title>
        <authorList>
            <person name="Hillmann F."/>
            <person name="Forbes G."/>
            <person name="Novohradska S."/>
            <person name="Ferling I."/>
            <person name="Riege K."/>
            <person name="Groth M."/>
            <person name="Westermann M."/>
            <person name="Marz M."/>
            <person name="Spaller T."/>
            <person name="Winckler T."/>
            <person name="Schaap P."/>
            <person name="Glockner G."/>
        </authorList>
    </citation>
    <scope>NUCLEOTIDE SEQUENCE [LARGE SCALE GENOMIC DNA]</scope>
    <source>
        <strain evidence="1 2">Jena</strain>
    </source>
</reference>
<sequence length="282" mass="34008">MPYIQNPFTLRLTCRTWYQTLEDQTFWREKCFKLWPSLNLIQEEANEEIHWMSLCRERSVLSDASTTIDRIRLRHGELRHLNSLMLLKRYSKSKMTEDLERLERECTTINRRTETQFRRSRTASKNDYMEYLWDGLIWWSNYDHRANWDSRTRRVIGTLLGFQGRAFTFIRTTHAYHSPLPHYVDQWEIGGRTFYAPLNVIDCDILRSILHIPDWTITNEELSSTLRVMMGGEEYDPFPSYDPTLHKEEDQTWVNENIQTWMDEDIRRSDDESSLEEEDICT</sequence>
<protein>
    <recommendedName>
        <fullName evidence="3">F-box domain-containing protein</fullName>
    </recommendedName>
</protein>
<dbReference type="Proteomes" id="UP000241769">
    <property type="component" value="Unassembled WGS sequence"/>
</dbReference>
<dbReference type="SUPFAM" id="SSF81383">
    <property type="entry name" value="F-box domain"/>
    <property type="match status" value="1"/>
</dbReference>
<evidence type="ECO:0000313" key="1">
    <source>
        <dbReference type="EMBL" id="PRP85619.1"/>
    </source>
</evidence>
<name>A0A2P6NNT6_9EUKA</name>
<keyword evidence="2" id="KW-1185">Reference proteome</keyword>
<accession>A0A2P6NNT6</accession>
<proteinExistence type="predicted"/>
<dbReference type="EMBL" id="MDYQ01000042">
    <property type="protein sequence ID" value="PRP85619.1"/>
    <property type="molecule type" value="Genomic_DNA"/>
</dbReference>
<evidence type="ECO:0008006" key="3">
    <source>
        <dbReference type="Google" id="ProtNLM"/>
    </source>
</evidence>
<dbReference type="AlphaFoldDB" id="A0A2P6NNT6"/>
<gene>
    <name evidence="1" type="ORF">PROFUN_06408</name>
</gene>
<dbReference type="InParanoid" id="A0A2P6NNT6"/>
<evidence type="ECO:0000313" key="2">
    <source>
        <dbReference type="Proteomes" id="UP000241769"/>
    </source>
</evidence>
<comment type="caution">
    <text evidence="1">The sequence shown here is derived from an EMBL/GenBank/DDBJ whole genome shotgun (WGS) entry which is preliminary data.</text>
</comment>